<dbReference type="RefSeq" id="WP_281289415.1">
    <property type="nucleotide sequence ID" value="NZ_BJXA01000046.1"/>
</dbReference>
<evidence type="ECO:0000313" key="3">
    <source>
        <dbReference type="Proteomes" id="UP000321424"/>
    </source>
</evidence>
<accession>A0A511MKK0</accession>
<proteinExistence type="predicted"/>
<protein>
    <submittedName>
        <fullName evidence="2">Uncharacterized protein</fullName>
    </submittedName>
</protein>
<evidence type="ECO:0000256" key="1">
    <source>
        <dbReference type="SAM" id="MobiDB-lite"/>
    </source>
</evidence>
<sequence>MLFERIAARRAQAGPRAIFAKPDLTGEDRGHRRVQTVPAYSDA</sequence>
<comment type="caution">
    <text evidence="2">The sequence shown here is derived from an EMBL/GenBank/DDBJ whole genome shotgun (WGS) entry which is preliminary data.</text>
</comment>
<reference evidence="2 3" key="1">
    <citation type="submission" date="2019-07" db="EMBL/GenBank/DDBJ databases">
        <title>Whole genome shotgun sequence of Nocardia ninae NBRC 108245.</title>
        <authorList>
            <person name="Hosoyama A."/>
            <person name="Uohara A."/>
            <person name="Ohji S."/>
            <person name="Ichikawa N."/>
        </authorList>
    </citation>
    <scope>NUCLEOTIDE SEQUENCE [LARGE SCALE GENOMIC DNA]</scope>
    <source>
        <strain evidence="2 3">NBRC 108245</strain>
    </source>
</reference>
<keyword evidence="3" id="KW-1185">Reference proteome</keyword>
<dbReference type="EMBL" id="BJXA01000046">
    <property type="protein sequence ID" value="GEM41160.1"/>
    <property type="molecule type" value="Genomic_DNA"/>
</dbReference>
<evidence type="ECO:0000313" key="2">
    <source>
        <dbReference type="EMBL" id="GEM41160.1"/>
    </source>
</evidence>
<dbReference type="Proteomes" id="UP000321424">
    <property type="component" value="Unassembled WGS sequence"/>
</dbReference>
<feature type="region of interest" description="Disordered" evidence="1">
    <location>
        <begin position="19"/>
        <end position="43"/>
    </location>
</feature>
<name>A0A511MKK0_9NOCA</name>
<organism evidence="2 3">
    <name type="scientific">Nocardia ninae NBRC 108245</name>
    <dbReference type="NCBI Taxonomy" id="1210091"/>
    <lineage>
        <taxon>Bacteria</taxon>
        <taxon>Bacillati</taxon>
        <taxon>Actinomycetota</taxon>
        <taxon>Actinomycetes</taxon>
        <taxon>Mycobacteriales</taxon>
        <taxon>Nocardiaceae</taxon>
        <taxon>Nocardia</taxon>
    </lineage>
</organism>
<gene>
    <name evidence="2" type="ORF">NN4_56790</name>
</gene>
<dbReference type="AlphaFoldDB" id="A0A511MKK0"/>